<evidence type="ECO:0000313" key="2">
    <source>
        <dbReference type="EMBL" id="EIM18619.1"/>
    </source>
</evidence>
<sequence>MDLAGKIIRGTLKATLKIDINSDGKDDASTNISIPDINLPEYLKNTSDLVLIFDDIERCSIATSDLLGYINHFVEHQNYKVILVANEAELEKNEKYRIIKEKLIGKTFEITPELDLVLDKFTSDTRTEKFYNPHLDLIKQTYSQSKYGNLRHLRQALLDFTRLEQKLPHEVTDSQELVAHLLQLLLIFTFEIRHGEISAKDISSFKFGWLSQISSSVTEEKTAIAKLTEKYPRIKNQELLLDADLWIEILDKGIINDTLITKQLKNTKYLISKKTPNWIKLWNFRTHTNETFKELTNEVWTHFRELKFLDPQEIKHISGMMMFFFFKKNLRKKHSRNINRNKNMYR</sequence>
<gene>
    <name evidence="2" type="ORF">PchlO6_2428</name>
</gene>
<proteinExistence type="predicted"/>
<evidence type="ECO:0000313" key="3">
    <source>
        <dbReference type="Proteomes" id="UP000003790"/>
    </source>
</evidence>
<reference evidence="2 3" key="1">
    <citation type="journal article" date="2012" name="PLoS Genet.">
        <title>Comparative Genomics of Plant-Associated Pseudomonas spp.: Insights into Diversity and Inheritance of Traits Involved in Multitrophic Interactions.</title>
        <authorList>
            <person name="Loper J.E."/>
            <person name="Hassan K.A."/>
            <person name="Mavrodi D.V."/>
            <person name="Davis E.W.II."/>
            <person name="Lim C.K."/>
            <person name="Shaffer B.T."/>
            <person name="Elbourne L.D."/>
            <person name="Stockwell V.O."/>
            <person name="Hartney S.L."/>
            <person name="Breakwell K."/>
            <person name="Henkels M.D."/>
            <person name="Tetu S.G."/>
            <person name="Rangel L.I."/>
            <person name="Kidarsa T.A."/>
            <person name="Wilson N.L."/>
            <person name="van de Mortel J.E."/>
            <person name="Song C."/>
            <person name="Blumhagen R."/>
            <person name="Radune D."/>
            <person name="Hostetler J.B."/>
            <person name="Brinkac L.M."/>
            <person name="Durkin A.S."/>
            <person name="Kluepfel D.A."/>
            <person name="Wechter W.P."/>
            <person name="Anderson A.J."/>
            <person name="Kim Y.C."/>
            <person name="Pierson L.S.III."/>
            <person name="Pierson E.A."/>
            <person name="Lindow S.E."/>
            <person name="Kobayashi D.Y."/>
            <person name="Raaijmakers J.M."/>
            <person name="Weller D.M."/>
            <person name="Thomashow L.S."/>
            <person name="Allen A.E."/>
            <person name="Paulsen I.T."/>
        </authorList>
    </citation>
    <scope>NUCLEOTIDE SEQUENCE [LARGE SCALE GENOMIC DNA]</scope>
    <source>
        <strain evidence="2 3">O6</strain>
    </source>
</reference>
<protein>
    <recommendedName>
        <fullName evidence="1">KAP NTPase domain-containing protein</fullName>
    </recommendedName>
</protein>
<dbReference type="Proteomes" id="UP000003790">
    <property type="component" value="Chromosome"/>
</dbReference>
<comment type="caution">
    <text evidence="2">The sequence shown here is derived from an EMBL/GenBank/DDBJ whole genome shotgun (WGS) entry which is preliminary data.</text>
</comment>
<accession>A0AB33WZS3</accession>
<dbReference type="AlphaFoldDB" id="A0AB33WZS3"/>
<dbReference type="EMBL" id="AHOT01000002">
    <property type="protein sequence ID" value="EIM18619.1"/>
    <property type="molecule type" value="Genomic_DNA"/>
</dbReference>
<feature type="domain" description="KAP NTPase" evidence="1">
    <location>
        <begin position="41"/>
        <end position="164"/>
    </location>
</feature>
<dbReference type="InterPro" id="IPR011646">
    <property type="entry name" value="KAP_P-loop"/>
</dbReference>
<dbReference type="Pfam" id="PF07693">
    <property type="entry name" value="KAP_NTPase"/>
    <property type="match status" value="1"/>
</dbReference>
<evidence type="ECO:0000259" key="1">
    <source>
        <dbReference type="Pfam" id="PF07693"/>
    </source>
</evidence>
<name>A0AB33WZS3_9PSED</name>
<organism evidence="2 3">
    <name type="scientific">Pseudomonas chlororaphis O6</name>
    <dbReference type="NCBI Taxonomy" id="1037915"/>
    <lineage>
        <taxon>Bacteria</taxon>
        <taxon>Pseudomonadati</taxon>
        <taxon>Pseudomonadota</taxon>
        <taxon>Gammaproteobacteria</taxon>
        <taxon>Pseudomonadales</taxon>
        <taxon>Pseudomonadaceae</taxon>
        <taxon>Pseudomonas</taxon>
    </lineage>
</organism>